<feature type="region of interest" description="Disordered" evidence="1">
    <location>
        <begin position="42"/>
        <end position="68"/>
    </location>
</feature>
<protein>
    <submittedName>
        <fullName evidence="2">Uncharacterized protein</fullName>
    </submittedName>
</protein>
<evidence type="ECO:0000256" key="1">
    <source>
        <dbReference type="SAM" id="MobiDB-lite"/>
    </source>
</evidence>
<gene>
    <name evidence="2" type="ORF">GCM10011574_55990</name>
</gene>
<keyword evidence="3" id="KW-1185">Reference proteome</keyword>
<comment type="caution">
    <text evidence="2">The sequence shown here is derived from an EMBL/GenBank/DDBJ whole genome shotgun (WGS) entry which is preliminary data.</text>
</comment>
<proteinExistence type="predicted"/>
<name>A0A8H9H6A5_9ACTN</name>
<dbReference type="AlphaFoldDB" id="A0A8H9H6A5"/>
<reference evidence="2" key="2">
    <citation type="submission" date="2020-09" db="EMBL/GenBank/DDBJ databases">
        <authorList>
            <person name="Sun Q."/>
            <person name="Zhou Y."/>
        </authorList>
    </citation>
    <scope>NUCLEOTIDE SEQUENCE</scope>
    <source>
        <strain evidence="2">CGMCC 4.7138</strain>
    </source>
</reference>
<dbReference type="Proteomes" id="UP000653480">
    <property type="component" value="Unassembled WGS sequence"/>
</dbReference>
<accession>A0A8H9H6A5</accession>
<dbReference type="EMBL" id="BMMN01000013">
    <property type="protein sequence ID" value="GGO25002.1"/>
    <property type="molecule type" value="Genomic_DNA"/>
</dbReference>
<sequence length="82" mass="8173">MDLFGKRASGALAVTKNRGGPVTGRGEEVAIGDTKEVAMGRGVGTAAGSDDRATVAGREGNADGGDVAAAVEDAQSLRETRL</sequence>
<evidence type="ECO:0000313" key="2">
    <source>
        <dbReference type="EMBL" id="GGO25002.1"/>
    </source>
</evidence>
<reference evidence="2" key="1">
    <citation type="journal article" date="2014" name="Int. J. Syst. Evol. Microbiol.">
        <title>Complete genome sequence of Corynebacterium casei LMG S-19264T (=DSM 44701T), isolated from a smear-ripened cheese.</title>
        <authorList>
            <consortium name="US DOE Joint Genome Institute (JGI-PGF)"/>
            <person name="Walter F."/>
            <person name="Albersmeier A."/>
            <person name="Kalinowski J."/>
            <person name="Ruckert C."/>
        </authorList>
    </citation>
    <scope>NUCLEOTIDE SEQUENCE</scope>
    <source>
        <strain evidence="2">CGMCC 4.7138</strain>
    </source>
</reference>
<organism evidence="2 3">
    <name type="scientific">Microbispora bryophytorum</name>
    <dbReference type="NCBI Taxonomy" id="1460882"/>
    <lineage>
        <taxon>Bacteria</taxon>
        <taxon>Bacillati</taxon>
        <taxon>Actinomycetota</taxon>
        <taxon>Actinomycetes</taxon>
        <taxon>Streptosporangiales</taxon>
        <taxon>Streptosporangiaceae</taxon>
        <taxon>Microbispora</taxon>
    </lineage>
</organism>
<evidence type="ECO:0000313" key="3">
    <source>
        <dbReference type="Proteomes" id="UP000653480"/>
    </source>
</evidence>